<dbReference type="EMBL" id="SDKM01000012">
    <property type="protein sequence ID" value="RYP86237.1"/>
    <property type="molecule type" value="Genomic_DNA"/>
</dbReference>
<keyword evidence="1" id="KW-0812">Transmembrane</keyword>
<protein>
    <submittedName>
        <fullName evidence="3">2TM domain-containing protein</fullName>
    </submittedName>
</protein>
<keyword evidence="1" id="KW-0472">Membrane</keyword>
<feature type="transmembrane region" description="Helical" evidence="1">
    <location>
        <begin position="25"/>
        <end position="44"/>
    </location>
</feature>
<dbReference type="Pfam" id="PF13239">
    <property type="entry name" value="2TM"/>
    <property type="match status" value="1"/>
</dbReference>
<gene>
    <name evidence="3" type="ORF">EKO23_09785</name>
</gene>
<evidence type="ECO:0000313" key="3">
    <source>
        <dbReference type="EMBL" id="RYP86237.1"/>
    </source>
</evidence>
<evidence type="ECO:0000313" key="4">
    <source>
        <dbReference type="Proteomes" id="UP000295198"/>
    </source>
</evidence>
<evidence type="ECO:0000259" key="2">
    <source>
        <dbReference type="Pfam" id="PF13239"/>
    </source>
</evidence>
<comment type="caution">
    <text evidence="3">The sequence shown here is derived from an EMBL/GenBank/DDBJ whole genome shotgun (WGS) entry which is preliminary data.</text>
</comment>
<sequence>MSIETPQREELRERAVRRLKKKRDFHIHLTIYVMVNAFLLAIWAMTGAGFFWPIFPIVGWGIGVVANAWDAYGDDVPTEGQISKEMDRLSRRR</sequence>
<dbReference type="InterPro" id="IPR025698">
    <property type="entry name" value="2TM_dom"/>
</dbReference>
<dbReference type="Proteomes" id="UP000295198">
    <property type="component" value="Unassembled WGS sequence"/>
</dbReference>
<accession>A0A4Q4ZDW3</accession>
<feature type="transmembrane region" description="Helical" evidence="1">
    <location>
        <begin position="50"/>
        <end position="69"/>
    </location>
</feature>
<reference evidence="3 4" key="1">
    <citation type="submission" date="2019-01" db="EMBL/GenBank/DDBJ databases">
        <title>Nocardioides guangzhouensis sp. nov., an actinobacterium isolated from soil.</title>
        <authorList>
            <person name="Fu Y."/>
            <person name="Cai Y."/>
            <person name="Lin Z."/>
            <person name="Chen P."/>
        </authorList>
    </citation>
    <scope>NUCLEOTIDE SEQUENCE [LARGE SCALE GENOMIC DNA]</scope>
    <source>
        <strain evidence="3 4">130</strain>
    </source>
</reference>
<keyword evidence="4" id="KW-1185">Reference proteome</keyword>
<name>A0A4Q4ZDW3_9ACTN</name>
<dbReference type="RefSeq" id="WP_134716694.1">
    <property type="nucleotide sequence ID" value="NZ_SDKM01000012.1"/>
</dbReference>
<dbReference type="OrthoDB" id="5145586at2"/>
<proteinExistence type="predicted"/>
<feature type="domain" description="2TM" evidence="2">
    <location>
        <begin position="13"/>
        <end position="76"/>
    </location>
</feature>
<organism evidence="3 4">
    <name type="scientific">Nocardioides guangzhouensis</name>
    <dbReference type="NCBI Taxonomy" id="2497878"/>
    <lineage>
        <taxon>Bacteria</taxon>
        <taxon>Bacillati</taxon>
        <taxon>Actinomycetota</taxon>
        <taxon>Actinomycetes</taxon>
        <taxon>Propionibacteriales</taxon>
        <taxon>Nocardioidaceae</taxon>
        <taxon>Nocardioides</taxon>
    </lineage>
</organism>
<dbReference type="AlphaFoldDB" id="A0A4Q4ZDW3"/>
<evidence type="ECO:0000256" key="1">
    <source>
        <dbReference type="SAM" id="Phobius"/>
    </source>
</evidence>
<keyword evidence="1" id="KW-1133">Transmembrane helix</keyword>